<keyword evidence="3" id="KW-1185">Reference proteome</keyword>
<dbReference type="EMBL" id="CP002209">
    <property type="protein sequence ID" value="ADN77511.1"/>
    <property type="molecule type" value="Genomic_DNA"/>
</dbReference>
<keyword evidence="1" id="KW-0732">Signal</keyword>
<sequence length="255" mass="27070">MKQWICASVLAMMALPVQADTLGIYAGGGSFKGSTSGQLGSDPVDIENDLGLSDDDSGYQAYVALEHPIPLLPNIRIAAVSFDTDGSGALGSDFSFGGVTIPAGATTATSLEYQHTDITLYYELWDTGFDLDLGLTARQMDITTDIRYAAIGDLSAGQASETFDEWVPLLYGAARVDLPLTGLYAGAAIQGVGYSDSSFLDYQVRLGWTFDLVAVDLGVEVGYRVLALDLDEDDVGDLTADIDIDGVFIHGVLHF</sequence>
<evidence type="ECO:0008006" key="4">
    <source>
        <dbReference type="Google" id="ProtNLM"/>
    </source>
</evidence>
<reference evidence="2 3" key="1">
    <citation type="journal article" date="2010" name="Stand. Genomic Sci.">
        <title>Complete genome sequence of Ferrimonas balearica type strain (PAT).</title>
        <authorList>
            <person name="Nolan M."/>
            <person name="Sikorski J."/>
            <person name="Davenport K."/>
            <person name="Lucas S."/>
            <person name="Glavina Del Rio T."/>
            <person name="Tice H."/>
            <person name="Cheng J."/>
            <person name="Goodwin L."/>
            <person name="Pitluck S."/>
            <person name="Liolios K."/>
            <person name="Ivanova N."/>
            <person name="Mavromatis K."/>
            <person name="Ovchinnikova G."/>
            <person name="Pati A."/>
            <person name="Chen A."/>
            <person name="Palaniappan K."/>
            <person name="Land M."/>
            <person name="Hauser L."/>
            <person name="Chang Y."/>
            <person name="Jeffries C."/>
            <person name="Tapia R."/>
            <person name="Brettin T."/>
            <person name="Detter J."/>
            <person name="Han C."/>
            <person name="Yasawong M."/>
            <person name="Rohde M."/>
            <person name="Tindall B."/>
            <person name="Goker M."/>
            <person name="Woyke T."/>
            <person name="Bristow J."/>
            <person name="Eisen J."/>
            <person name="Markowitz V."/>
            <person name="Hugenholtz P."/>
            <person name="Kyrpides N."/>
            <person name="Klenk H."/>
            <person name="Lapidus A."/>
        </authorList>
    </citation>
    <scope>NUCLEOTIDE SEQUENCE [LARGE SCALE GENOMIC DNA]</scope>
    <source>
        <strain evidence="3">DSM 9799 / CCM 4581 / KCTC 23876 / PAT</strain>
    </source>
</reference>
<accession>E1SWP9</accession>
<protein>
    <recommendedName>
        <fullName evidence="4">Outer membrane protein</fullName>
    </recommendedName>
</protein>
<dbReference type="HOGENOM" id="CLU_093491_1_0_6"/>
<dbReference type="Proteomes" id="UP000006683">
    <property type="component" value="Chromosome"/>
</dbReference>
<evidence type="ECO:0000256" key="1">
    <source>
        <dbReference type="SAM" id="SignalP"/>
    </source>
</evidence>
<evidence type="ECO:0000313" key="3">
    <source>
        <dbReference type="Proteomes" id="UP000006683"/>
    </source>
</evidence>
<dbReference type="AlphaFoldDB" id="E1SWP9"/>
<dbReference type="STRING" id="550540.Fbal_3312"/>
<dbReference type="eggNOG" id="COG3637">
    <property type="taxonomic scope" value="Bacteria"/>
</dbReference>
<gene>
    <name evidence="2" type="ordered locus">Fbal_3312</name>
</gene>
<feature type="signal peptide" evidence="1">
    <location>
        <begin position="1"/>
        <end position="19"/>
    </location>
</feature>
<name>E1SWP9_FERBD</name>
<proteinExistence type="predicted"/>
<dbReference type="InterPro" id="IPR026387">
    <property type="entry name" value="OMP_w_GlyGly"/>
</dbReference>
<dbReference type="NCBIfam" id="TIGR04219">
    <property type="entry name" value="OMP_w_GlyGly"/>
    <property type="match status" value="1"/>
</dbReference>
<evidence type="ECO:0000313" key="2">
    <source>
        <dbReference type="EMBL" id="ADN77511.1"/>
    </source>
</evidence>
<organism evidence="2 3">
    <name type="scientific">Ferrimonas balearica (strain DSM 9799 / CCM 4581 / KCTC 23876 / PAT)</name>
    <dbReference type="NCBI Taxonomy" id="550540"/>
    <lineage>
        <taxon>Bacteria</taxon>
        <taxon>Pseudomonadati</taxon>
        <taxon>Pseudomonadota</taxon>
        <taxon>Gammaproteobacteria</taxon>
        <taxon>Alteromonadales</taxon>
        <taxon>Ferrimonadaceae</taxon>
        <taxon>Ferrimonas</taxon>
    </lineage>
</organism>
<feature type="chain" id="PRO_5003151774" description="Outer membrane protein" evidence="1">
    <location>
        <begin position="20"/>
        <end position="255"/>
    </location>
</feature>
<dbReference type="KEGG" id="fbl:Fbal_3312"/>